<evidence type="ECO:0000313" key="3">
    <source>
        <dbReference type="Proteomes" id="UP000321126"/>
    </source>
</evidence>
<dbReference type="EMBL" id="VOUQ01000019">
    <property type="protein sequence ID" value="TXE27129.1"/>
    <property type="molecule type" value="Genomic_DNA"/>
</dbReference>
<protein>
    <submittedName>
        <fullName evidence="2">Uncharacterized protein</fullName>
    </submittedName>
</protein>
<sequence length="63" mass="7392">MNWALILVLAGSYLQLGYCHADTVRELGLLRRSPRFVGFLVIMLLWPMGVMMLADRIRLEREW</sequence>
<keyword evidence="1" id="KW-0812">Transmembrane</keyword>
<reference evidence="2 3" key="1">
    <citation type="submission" date="2019-07" db="EMBL/GenBank/DDBJ databases">
        <title>Serratia strains were isolated from fresh produce.</title>
        <authorList>
            <person name="Cho G.-S."/>
            <person name="Stein M."/>
            <person name="Lee W."/>
            <person name="Suh S.H."/>
            <person name="Franz C.M.A.P."/>
        </authorList>
    </citation>
    <scope>NUCLEOTIDE SEQUENCE [LARGE SCALE GENOMIC DNA]</scope>
    <source>
        <strain evidence="2 3">S16</strain>
    </source>
</reference>
<dbReference type="RefSeq" id="WP_048797311.1">
    <property type="nucleotide sequence ID" value="NZ_JVEJ01000440.1"/>
</dbReference>
<keyword evidence="1" id="KW-0472">Membrane</keyword>
<accession>A0A5C7BS29</accession>
<proteinExistence type="predicted"/>
<dbReference type="AlphaFoldDB" id="A0A5C7BS29"/>
<organism evidence="2 3">
    <name type="scientific">Serratia marcescens</name>
    <dbReference type="NCBI Taxonomy" id="615"/>
    <lineage>
        <taxon>Bacteria</taxon>
        <taxon>Pseudomonadati</taxon>
        <taxon>Pseudomonadota</taxon>
        <taxon>Gammaproteobacteria</taxon>
        <taxon>Enterobacterales</taxon>
        <taxon>Yersiniaceae</taxon>
        <taxon>Serratia</taxon>
    </lineage>
</organism>
<keyword evidence="1" id="KW-1133">Transmembrane helix</keyword>
<comment type="caution">
    <text evidence="2">The sequence shown here is derived from an EMBL/GenBank/DDBJ whole genome shotgun (WGS) entry which is preliminary data.</text>
</comment>
<evidence type="ECO:0000256" key="1">
    <source>
        <dbReference type="SAM" id="Phobius"/>
    </source>
</evidence>
<feature type="transmembrane region" description="Helical" evidence="1">
    <location>
        <begin position="37"/>
        <end position="54"/>
    </location>
</feature>
<evidence type="ECO:0000313" key="2">
    <source>
        <dbReference type="EMBL" id="TXE27129.1"/>
    </source>
</evidence>
<gene>
    <name evidence="2" type="ORF">FOT62_22685</name>
</gene>
<name>A0A5C7BS29_SERMA</name>
<dbReference type="Proteomes" id="UP000321126">
    <property type="component" value="Unassembled WGS sequence"/>
</dbReference>